<keyword evidence="2" id="KW-1185">Reference proteome</keyword>
<dbReference type="Proteomes" id="UP000030302">
    <property type="component" value="Chromosome"/>
</dbReference>
<organism evidence="1 2">
    <name type="scientific">Collimonas arenae</name>
    <dbReference type="NCBI Taxonomy" id="279058"/>
    <lineage>
        <taxon>Bacteria</taxon>
        <taxon>Pseudomonadati</taxon>
        <taxon>Pseudomonadota</taxon>
        <taxon>Betaproteobacteria</taxon>
        <taxon>Burkholderiales</taxon>
        <taxon>Oxalobacteraceae</taxon>
        <taxon>Collimonas</taxon>
    </lineage>
</organism>
<gene>
    <name evidence="1" type="ORF">LT85_3077</name>
</gene>
<dbReference type="RefSeq" id="WP_038490262.1">
    <property type="nucleotide sequence ID" value="NZ_CP009962.1"/>
</dbReference>
<dbReference type="OrthoDB" id="8780782at2"/>
<evidence type="ECO:0000313" key="2">
    <source>
        <dbReference type="Proteomes" id="UP000030302"/>
    </source>
</evidence>
<sequence length="275" mass="30003">MSNPLVHLNHVIIYVDEPTRSAIAQSAFMKNEFAAFEAAAVAIEDGGGWSGLYIDGEQTYVEIFGPSQASENGHTAGDASVCLGVGHAGGLKEACVLLGDITAPDLVKRQISSQEIPWFHYVDLDDAVVPGSLFTASIIEYDQHFLRNSRPGLIAGEEGITRKQYNAVRYQPGRYLKDIIEVTLALAADEAARFGRQLAALGYVEASEGETKTFSSQQLILRVMPRTALLQGVVALKLSLLRKKEGETIYRFGEGSVLRFDDEHTASWLFGHALE</sequence>
<proteinExistence type="predicted"/>
<accession>A0A0A1FEN6</accession>
<protein>
    <submittedName>
        <fullName evidence="1">Uncharacterized protein</fullName>
    </submittedName>
</protein>
<evidence type="ECO:0000313" key="1">
    <source>
        <dbReference type="EMBL" id="AIY42235.1"/>
    </source>
</evidence>
<dbReference type="InterPro" id="IPR043869">
    <property type="entry name" value="DUF5829"/>
</dbReference>
<dbReference type="KEGG" id="care:LT85_3077"/>
<dbReference type="STRING" id="279058.LT85_3077"/>
<dbReference type="HOGENOM" id="CLU_1010859_0_0_4"/>
<dbReference type="EMBL" id="CP009962">
    <property type="protein sequence ID" value="AIY42235.1"/>
    <property type="molecule type" value="Genomic_DNA"/>
</dbReference>
<dbReference type="AlphaFoldDB" id="A0A0A1FEN6"/>
<reference evidence="2" key="1">
    <citation type="journal article" date="2014" name="Soil Biol. Biochem.">
        <title>Structure and function of bacterial communities in ageing soils: Insights from the Mendocino ecological staircase.</title>
        <authorList>
            <person name="Uroz S."/>
            <person name="Tech J.J."/>
            <person name="Sawaya N.A."/>
            <person name="Frey-Klett P."/>
            <person name="Leveau J.H.J."/>
        </authorList>
    </citation>
    <scope>NUCLEOTIDE SEQUENCE [LARGE SCALE GENOMIC DNA]</scope>
    <source>
        <strain evidence="2">Cal35</strain>
    </source>
</reference>
<dbReference type="Pfam" id="PF19147">
    <property type="entry name" value="DUF5829"/>
    <property type="match status" value="1"/>
</dbReference>
<name>A0A0A1FEN6_9BURK</name>